<comment type="caution">
    <text evidence="1">The sequence shown here is derived from an EMBL/GenBank/DDBJ whole genome shotgun (WGS) entry which is preliminary data.</text>
</comment>
<evidence type="ECO:0000313" key="2">
    <source>
        <dbReference type="Proteomes" id="UP000486903"/>
    </source>
</evidence>
<sequence length="60" mass="6824">MNKFNRFLSIINLIFWLGIFISTIFLNINLKVIAIGATFVVVFNLVLDLFCCNRGSKNAL</sequence>
<name>A0A6B4JJD6_CLOBO</name>
<accession>A0A6B4JJD6</accession>
<reference evidence="1 2" key="1">
    <citation type="submission" date="2019-04" db="EMBL/GenBank/DDBJ databases">
        <title>Genome sequencing of Clostridium botulinum Groups I-IV and Clostridium butyricum.</title>
        <authorList>
            <person name="Brunt J."/>
            <person name="Van Vliet A.H.M."/>
            <person name="Stringer S.C."/>
            <person name="Carter A.T."/>
            <person name="Peck M.W."/>
        </authorList>
    </citation>
    <scope>NUCLEOTIDE SEQUENCE [LARGE SCALE GENOMIC DNA]</scope>
    <source>
        <strain evidence="1 2">BL81</strain>
    </source>
</reference>
<dbReference type="RefSeq" id="WP_003372822.1">
    <property type="nucleotide sequence ID" value="NZ_JACBBA010000001.1"/>
</dbReference>
<evidence type="ECO:0000313" key="1">
    <source>
        <dbReference type="EMBL" id="NFV24681.1"/>
    </source>
</evidence>
<proteinExistence type="predicted"/>
<gene>
    <name evidence="1" type="ORF">FDG31_00595</name>
</gene>
<dbReference type="Proteomes" id="UP000486903">
    <property type="component" value="Unassembled WGS sequence"/>
</dbReference>
<protein>
    <submittedName>
        <fullName evidence="1">Uncharacterized protein</fullName>
    </submittedName>
</protein>
<dbReference type="EMBL" id="SXFB01000001">
    <property type="protein sequence ID" value="NFV24681.1"/>
    <property type="molecule type" value="Genomic_DNA"/>
</dbReference>
<dbReference type="AlphaFoldDB" id="A0A6B4JJD6"/>
<organism evidence="1 2">
    <name type="scientific">Clostridium botulinum</name>
    <dbReference type="NCBI Taxonomy" id="1491"/>
    <lineage>
        <taxon>Bacteria</taxon>
        <taxon>Bacillati</taxon>
        <taxon>Bacillota</taxon>
        <taxon>Clostridia</taxon>
        <taxon>Eubacteriales</taxon>
        <taxon>Clostridiaceae</taxon>
        <taxon>Clostridium</taxon>
    </lineage>
</organism>